<sequence>MYEPAYIDALPIAAVVACLLLTLGHALAAQRPAILLTDLRAKIEETEDAIAGAARRLGAHSLIDNSLALLSCVSSSDDYLAHD</sequence>
<gene>
    <name evidence="1" type="ORF">MCHLO_07308</name>
</gene>
<keyword evidence="2" id="KW-1185">Reference proteome</keyword>
<reference evidence="1" key="1">
    <citation type="submission" date="2014-09" db="EMBL/GenBank/DDBJ databases">
        <title>Genome sequence of the luminous mushroom Mycena chlorophos for searching fungal bioluminescence genes.</title>
        <authorList>
            <person name="Tanaka Y."/>
            <person name="Kasuga D."/>
            <person name="Oba Y."/>
            <person name="Hase S."/>
            <person name="Sato K."/>
            <person name="Oba Y."/>
            <person name="Sakakibara Y."/>
        </authorList>
    </citation>
    <scope>NUCLEOTIDE SEQUENCE</scope>
</reference>
<dbReference type="Proteomes" id="UP000815677">
    <property type="component" value="Unassembled WGS sequence"/>
</dbReference>
<organism evidence="1 2">
    <name type="scientific">Mycena chlorophos</name>
    <name type="common">Agaric fungus</name>
    <name type="synonym">Agaricus chlorophos</name>
    <dbReference type="NCBI Taxonomy" id="658473"/>
    <lineage>
        <taxon>Eukaryota</taxon>
        <taxon>Fungi</taxon>
        <taxon>Dikarya</taxon>
        <taxon>Basidiomycota</taxon>
        <taxon>Agaricomycotina</taxon>
        <taxon>Agaricomycetes</taxon>
        <taxon>Agaricomycetidae</taxon>
        <taxon>Agaricales</taxon>
        <taxon>Marasmiineae</taxon>
        <taxon>Mycenaceae</taxon>
        <taxon>Mycena</taxon>
    </lineage>
</organism>
<dbReference type="EMBL" id="DF846139">
    <property type="protein sequence ID" value="GAT50025.1"/>
    <property type="molecule type" value="Genomic_DNA"/>
</dbReference>
<name>A0ABQ0LG58_MYCCL</name>
<evidence type="ECO:0000313" key="1">
    <source>
        <dbReference type="EMBL" id="GAT50025.1"/>
    </source>
</evidence>
<proteinExistence type="predicted"/>
<accession>A0ABQ0LG58</accession>
<evidence type="ECO:0000313" key="2">
    <source>
        <dbReference type="Proteomes" id="UP000815677"/>
    </source>
</evidence>
<protein>
    <submittedName>
        <fullName evidence="1">Uncharacterized protein</fullName>
    </submittedName>
</protein>